<accession>A0A1H0PEA1</accession>
<proteinExistence type="predicted"/>
<dbReference type="Proteomes" id="UP000199497">
    <property type="component" value="Unassembled WGS sequence"/>
</dbReference>
<keyword evidence="2" id="KW-1133">Transmembrane helix</keyword>
<feature type="transmembrane region" description="Helical" evidence="2">
    <location>
        <begin position="263"/>
        <end position="285"/>
    </location>
</feature>
<feature type="region of interest" description="Disordered" evidence="1">
    <location>
        <begin position="90"/>
        <end position="155"/>
    </location>
</feature>
<feature type="region of interest" description="Disordered" evidence="1">
    <location>
        <begin position="233"/>
        <end position="252"/>
    </location>
</feature>
<evidence type="ECO:0000313" key="4">
    <source>
        <dbReference type="Proteomes" id="UP000199497"/>
    </source>
</evidence>
<evidence type="ECO:0000256" key="1">
    <source>
        <dbReference type="SAM" id="MobiDB-lite"/>
    </source>
</evidence>
<feature type="compositionally biased region" description="Pro residues" evidence="1">
    <location>
        <begin position="295"/>
        <end position="346"/>
    </location>
</feature>
<keyword evidence="2" id="KW-0812">Transmembrane</keyword>
<keyword evidence="2" id="KW-0472">Membrane</keyword>
<name>A0A1H0PEA1_9ACTN</name>
<evidence type="ECO:0000256" key="2">
    <source>
        <dbReference type="SAM" id="Phobius"/>
    </source>
</evidence>
<dbReference type="AlphaFoldDB" id="A0A1H0PEA1"/>
<reference evidence="4" key="1">
    <citation type="submission" date="2016-10" db="EMBL/GenBank/DDBJ databases">
        <authorList>
            <person name="Varghese N."/>
            <person name="Submissions S."/>
        </authorList>
    </citation>
    <scope>NUCLEOTIDE SEQUENCE [LARGE SCALE GENOMIC DNA]</scope>
    <source>
        <strain evidence="4">DSM 46732</strain>
    </source>
</reference>
<feature type="compositionally biased region" description="Acidic residues" evidence="1">
    <location>
        <begin position="108"/>
        <end position="134"/>
    </location>
</feature>
<gene>
    <name evidence="3" type="ORF">SAMN04487905_101517</name>
</gene>
<sequence length="352" mass="37129">MNRNSKVVLGVLVVLGLAAWVITLGLIGSGGDDESSAFHSDETSDYHRWENYAGQSIPRFTDTDSRQLSEELAEAEQRYGLCFGWRLTDGGEDRETSGPSDYDIGGSGEEDSSSESDSGFDFETSDPDEFTSEEDPSHSYDQGSSRGPNTPADTCEEWVEVRATVAYTSEYSEDWSAVELTVEQSPDSGMELPHESDFAELGITAERFIEAPVDTTGQAALALPLLLSQEGSLPARPAESSTGTQPEESLPDAGTAIPGLWRWIWLGVLGAVTVVSLVFGVVGIVRQRSANDSDGPPPPHQPPGGGPPSGPPGPPTPPGPPGPPAPPQWPGQPPPDGGAPPPPPRGMSPGDR</sequence>
<dbReference type="EMBL" id="FNJR01000001">
    <property type="protein sequence ID" value="SDP03447.1"/>
    <property type="molecule type" value="Genomic_DNA"/>
</dbReference>
<evidence type="ECO:0000313" key="3">
    <source>
        <dbReference type="EMBL" id="SDP03447.1"/>
    </source>
</evidence>
<feature type="transmembrane region" description="Helical" evidence="2">
    <location>
        <begin position="7"/>
        <end position="27"/>
    </location>
</feature>
<dbReference type="RefSeq" id="WP_170837278.1">
    <property type="nucleotide sequence ID" value="NZ_FNJR01000001.1"/>
</dbReference>
<protein>
    <submittedName>
        <fullName evidence="3">Uncharacterized protein</fullName>
    </submittedName>
</protein>
<feature type="region of interest" description="Disordered" evidence="1">
    <location>
        <begin position="290"/>
        <end position="352"/>
    </location>
</feature>
<feature type="compositionally biased region" description="Polar residues" evidence="1">
    <location>
        <begin position="139"/>
        <end position="152"/>
    </location>
</feature>
<organism evidence="3 4">
    <name type="scientific">Actinopolyspora xinjiangensis</name>
    <dbReference type="NCBI Taxonomy" id="405564"/>
    <lineage>
        <taxon>Bacteria</taxon>
        <taxon>Bacillati</taxon>
        <taxon>Actinomycetota</taxon>
        <taxon>Actinomycetes</taxon>
        <taxon>Actinopolysporales</taxon>
        <taxon>Actinopolysporaceae</taxon>
        <taxon>Actinopolyspora</taxon>
    </lineage>
</organism>
<keyword evidence="4" id="KW-1185">Reference proteome</keyword>
<dbReference type="STRING" id="405564.SAMN04487905_101517"/>